<dbReference type="Gene3D" id="3.40.47.10">
    <property type="match status" value="2"/>
</dbReference>
<evidence type="ECO:0000256" key="4">
    <source>
        <dbReference type="PIRSR" id="PIRSR000429-1"/>
    </source>
</evidence>
<keyword evidence="9" id="KW-1185">Reference proteome</keyword>
<dbReference type="EMBL" id="CP019640">
    <property type="protein sequence ID" value="AQQ52081.1"/>
    <property type="molecule type" value="Genomic_DNA"/>
</dbReference>
<dbReference type="CDD" id="cd00751">
    <property type="entry name" value="thiolase"/>
    <property type="match status" value="1"/>
</dbReference>
<gene>
    <name evidence="8" type="ORF">B0X71_02380</name>
</gene>
<evidence type="ECO:0000259" key="6">
    <source>
        <dbReference type="Pfam" id="PF00108"/>
    </source>
</evidence>
<dbReference type="InterPro" id="IPR002155">
    <property type="entry name" value="Thiolase"/>
</dbReference>
<dbReference type="PROSITE" id="PS00737">
    <property type="entry name" value="THIOLASE_2"/>
    <property type="match status" value="1"/>
</dbReference>
<dbReference type="PIRSF" id="PIRSF000429">
    <property type="entry name" value="Ac-CoA_Ac_transf"/>
    <property type="match status" value="1"/>
</dbReference>
<dbReference type="InterPro" id="IPR020616">
    <property type="entry name" value="Thiolase_N"/>
</dbReference>
<name>A0A1Q2KV57_9BACL</name>
<dbReference type="FunFam" id="3.40.47.10:FF:000010">
    <property type="entry name" value="Acetyl-CoA acetyltransferase (Thiolase)"/>
    <property type="match status" value="1"/>
</dbReference>
<comment type="similarity">
    <text evidence="1 5">Belongs to the thiolase-like superfamily. Thiolase family.</text>
</comment>
<dbReference type="GO" id="GO:0003988">
    <property type="term" value="F:acetyl-CoA C-acyltransferase activity"/>
    <property type="evidence" value="ECO:0007669"/>
    <property type="project" value="UniProtKB-ARBA"/>
</dbReference>
<organism evidence="8 9">
    <name type="scientific">Planococcus lenghuensis</name>
    <dbReference type="NCBI Taxonomy" id="2213202"/>
    <lineage>
        <taxon>Bacteria</taxon>
        <taxon>Bacillati</taxon>
        <taxon>Bacillota</taxon>
        <taxon>Bacilli</taxon>
        <taxon>Bacillales</taxon>
        <taxon>Caryophanaceae</taxon>
        <taxon>Planococcus</taxon>
    </lineage>
</organism>
<dbReference type="KEGG" id="pmar:B0X71_02380"/>
<dbReference type="Pfam" id="PF02803">
    <property type="entry name" value="Thiolase_C"/>
    <property type="match status" value="1"/>
</dbReference>
<proteinExistence type="inferred from homology"/>
<dbReference type="Proteomes" id="UP000188184">
    <property type="component" value="Chromosome"/>
</dbReference>
<evidence type="ECO:0000259" key="7">
    <source>
        <dbReference type="Pfam" id="PF02803"/>
    </source>
</evidence>
<protein>
    <submittedName>
        <fullName evidence="8">Acetyl-CoA acetyltransferase</fullName>
    </submittedName>
</protein>
<keyword evidence="3 5" id="KW-0012">Acyltransferase</keyword>
<feature type="active site" description="Proton acceptor" evidence="4">
    <location>
        <position position="368"/>
    </location>
</feature>
<dbReference type="NCBIfam" id="TIGR01930">
    <property type="entry name" value="AcCoA-C-Actrans"/>
    <property type="match status" value="1"/>
</dbReference>
<evidence type="ECO:0000256" key="1">
    <source>
        <dbReference type="ARBA" id="ARBA00010982"/>
    </source>
</evidence>
<sequence>MREVVIVEAARTAVGRRKGMFKDVRPDELAAGLLDELVSRAGIQKGIVEDVILGCVTQSGEQGGNVARTAALIAGFPDYVPGVTIDRQCGSSQQAVHFGAQAILAGDMDVVIAGGVESMTRSPMFSNMQGTEPSTRLTEQHEIINQGLSADRIAEQWGLTREALDAYSVQSHERALKAIGSGVYEKEIVPVAVTDDSGQTREVATDEGPRPGTTAEVLAGLKPAFDENGNITAGNASQMSDGASAVLLMSREKADELGLKPKARIVARTVVGSDPTLMLTGPIEATKKVLAKAGLTLNDMDRYEVNEAFAPVPLAWLKDMGADPDKLNVNGGAIALGHPLGATGAKLLVSLVHELERSGGRYGLLAICEGMGMANATVIENLQEVHA</sequence>
<feature type="domain" description="Thiolase N-terminal" evidence="6">
    <location>
        <begin position="4"/>
        <end position="252"/>
    </location>
</feature>
<evidence type="ECO:0000256" key="5">
    <source>
        <dbReference type="RuleBase" id="RU003557"/>
    </source>
</evidence>
<feature type="active site" description="Proton acceptor" evidence="4">
    <location>
        <position position="338"/>
    </location>
</feature>
<evidence type="ECO:0000313" key="8">
    <source>
        <dbReference type="EMBL" id="AQQ52081.1"/>
    </source>
</evidence>
<evidence type="ECO:0000256" key="3">
    <source>
        <dbReference type="ARBA" id="ARBA00023315"/>
    </source>
</evidence>
<reference evidence="8 9" key="1">
    <citation type="submission" date="2017-02" db="EMBL/GenBank/DDBJ databases">
        <title>The complete genomic sequence of a novel cold adapted crude oil-degrading bacterium Planococcus qaidamina Y42.</title>
        <authorList>
            <person name="Yang R."/>
        </authorList>
    </citation>
    <scope>NUCLEOTIDE SEQUENCE [LARGE SCALE GENOMIC DNA]</scope>
    <source>
        <strain evidence="8 9">Y42</strain>
    </source>
</reference>
<dbReference type="PANTHER" id="PTHR43365:SF1">
    <property type="entry name" value="ACETYL-COA C-ACYLTRANSFERASE"/>
    <property type="match status" value="1"/>
</dbReference>
<dbReference type="RefSeq" id="WP_077587952.1">
    <property type="nucleotide sequence ID" value="NZ_CP019640.1"/>
</dbReference>
<dbReference type="SUPFAM" id="SSF53901">
    <property type="entry name" value="Thiolase-like"/>
    <property type="match status" value="2"/>
</dbReference>
<feature type="active site" description="Acyl-thioester intermediate" evidence="4">
    <location>
        <position position="89"/>
    </location>
</feature>
<keyword evidence="2 5" id="KW-0808">Transferase</keyword>
<feature type="domain" description="Thiolase C-terminal" evidence="7">
    <location>
        <begin position="259"/>
        <end position="380"/>
    </location>
</feature>
<dbReference type="InterPro" id="IPR020617">
    <property type="entry name" value="Thiolase_C"/>
</dbReference>
<evidence type="ECO:0000256" key="2">
    <source>
        <dbReference type="ARBA" id="ARBA00022679"/>
    </source>
</evidence>
<dbReference type="InterPro" id="IPR016039">
    <property type="entry name" value="Thiolase-like"/>
</dbReference>
<dbReference type="AlphaFoldDB" id="A0A1Q2KV57"/>
<dbReference type="Pfam" id="PF00108">
    <property type="entry name" value="Thiolase_N"/>
    <property type="match status" value="1"/>
</dbReference>
<dbReference type="InterPro" id="IPR020613">
    <property type="entry name" value="Thiolase_CS"/>
</dbReference>
<dbReference type="PROSITE" id="PS00099">
    <property type="entry name" value="THIOLASE_3"/>
    <property type="match status" value="1"/>
</dbReference>
<dbReference type="InterPro" id="IPR020610">
    <property type="entry name" value="Thiolase_AS"/>
</dbReference>
<dbReference type="OrthoDB" id="2774224at2"/>
<accession>A0A1Q2KV57</accession>
<dbReference type="PANTHER" id="PTHR43365">
    <property type="entry name" value="BLR7806 PROTEIN"/>
    <property type="match status" value="1"/>
</dbReference>
<evidence type="ECO:0000313" key="9">
    <source>
        <dbReference type="Proteomes" id="UP000188184"/>
    </source>
</evidence>